<reference evidence="2" key="4">
    <citation type="submission" date="2025-09" db="UniProtKB">
        <authorList>
            <consortium name="Ensembl"/>
        </authorList>
    </citation>
    <scope>IDENTIFICATION</scope>
</reference>
<dbReference type="GeneTree" id="ENSGT00940000167983"/>
<proteinExistence type="predicted"/>
<dbReference type="Proteomes" id="UP000018467">
    <property type="component" value="Unassembled WGS sequence"/>
</dbReference>
<keyword evidence="1" id="KW-0472">Membrane</keyword>
<evidence type="ECO:0000256" key="1">
    <source>
        <dbReference type="SAM" id="Phobius"/>
    </source>
</evidence>
<keyword evidence="1" id="KW-1133">Transmembrane helix</keyword>
<dbReference type="Ensembl" id="ENSAMXT00000000949.2">
    <property type="protein sequence ID" value="ENSAMXP00000000949.2"/>
    <property type="gene ID" value="ENSAMXG00000000917.2"/>
</dbReference>
<evidence type="ECO:0000313" key="2">
    <source>
        <dbReference type="Ensembl" id="ENSAMXP00000000949.2"/>
    </source>
</evidence>
<dbReference type="Bgee" id="ENSAMXG00000000917">
    <property type="expression patterns" value="Expressed in zone of skin and 13 other cell types or tissues"/>
</dbReference>
<dbReference type="Pfam" id="PF08238">
    <property type="entry name" value="Sel1"/>
    <property type="match status" value="7"/>
</dbReference>
<dbReference type="SUPFAM" id="SSF81901">
    <property type="entry name" value="HCP-like"/>
    <property type="match status" value="2"/>
</dbReference>
<dbReference type="InterPro" id="IPR006597">
    <property type="entry name" value="Sel1-like"/>
</dbReference>
<dbReference type="STRING" id="7994.ENSAMXP00000000949"/>
<dbReference type="InterPro" id="IPR042756">
    <property type="entry name" value="Sel-1L3"/>
</dbReference>
<keyword evidence="3" id="KW-1185">Reference proteome</keyword>
<dbReference type="SMART" id="SM00671">
    <property type="entry name" value="SEL1"/>
    <property type="match status" value="7"/>
</dbReference>
<feature type="transmembrane region" description="Helical" evidence="1">
    <location>
        <begin position="456"/>
        <end position="478"/>
    </location>
</feature>
<reference evidence="2" key="3">
    <citation type="submission" date="2025-08" db="UniProtKB">
        <authorList>
            <consortium name="Ensembl"/>
        </authorList>
    </citation>
    <scope>IDENTIFICATION</scope>
</reference>
<dbReference type="PANTHER" id="PTHR44444">
    <property type="entry name" value="PROTEIN SEL-1 HOMOLOG 3"/>
    <property type="match status" value="1"/>
</dbReference>
<dbReference type="InterPro" id="IPR011990">
    <property type="entry name" value="TPR-like_helical_dom_sf"/>
</dbReference>
<dbReference type="InParanoid" id="W5K039"/>
<dbReference type="Gene3D" id="1.25.40.10">
    <property type="entry name" value="Tetratricopeptide repeat domain"/>
    <property type="match status" value="2"/>
</dbReference>
<keyword evidence="1" id="KW-0812">Transmembrane</keyword>
<dbReference type="PANTHER" id="PTHR44444:SF1">
    <property type="entry name" value="PROTEIN SEL-1 HOMOLOG 3"/>
    <property type="match status" value="1"/>
</dbReference>
<dbReference type="HOGENOM" id="CLU_011209_0_0_1"/>
<reference evidence="3" key="2">
    <citation type="journal article" date="2014" name="Nat. Commun.">
        <title>The cavefish genome reveals candidate genes for eye loss.</title>
        <authorList>
            <person name="McGaugh S.E."/>
            <person name="Gross J.B."/>
            <person name="Aken B."/>
            <person name="Blin M."/>
            <person name="Borowsky R."/>
            <person name="Chalopin D."/>
            <person name="Hinaux H."/>
            <person name="Jeffery W.R."/>
            <person name="Keene A."/>
            <person name="Ma L."/>
            <person name="Minx P."/>
            <person name="Murphy D."/>
            <person name="O'Quin K.E."/>
            <person name="Retaux S."/>
            <person name="Rohner N."/>
            <person name="Searle S.M."/>
            <person name="Stahl B.A."/>
            <person name="Tabin C."/>
            <person name="Volff J.N."/>
            <person name="Yoshizawa M."/>
            <person name="Warren W.C."/>
        </authorList>
    </citation>
    <scope>NUCLEOTIDE SEQUENCE [LARGE SCALE GENOMIC DNA]</scope>
    <source>
        <strain evidence="3">female</strain>
    </source>
</reference>
<evidence type="ECO:0000313" key="3">
    <source>
        <dbReference type="Proteomes" id="UP000018467"/>
    </source>
</evidence>
<name>W5K039_ASTMX</name>
<dbReference type="AlphaFoldDB" id="W5K039"/>
<accession>W5K039</accession>
<feature type="transmembrane region" description="Helical" evidence="1">
    <location>
        <begin position="541"/>
        <end position="561"/>
    </location>
</feature>
<reference evidence="3" key="1">
    <citation type="submission" date="2013-03" db="EMBL/GenBank/DDBJ databases">
        <authorList>
            <person name="Jeffery W."/>
            <person name="Warren W."/>
            <person name="Wilson R.K."/>
        </authorList>
    </citation>
    <scope>NUCLEOTIDE SEQUENCE</scope>
    <source>
        <strain evidence="3">female</strain>
    </source>
</reference>
<sequence length="562" mass="62058">MGALGDERLSLLHLGYKHMQGLDGFPKDQDIAYAYYSNVGRQTSVDRDNVLDSEQSMTEHVHLTNMQEMQMHTGEEGDVVPFLKLQAERGDIESQKTLARMLFWGSNGVTKDISEAVKWLARSGLQMTDATAMYDYGILLLKGTGVKKNRKLGLKLLEKAADMGSVTALNGLGWYYSTVGKDDRKAVHYFDLAARNGSRDGVFNLGVYHLKGAHPETTGRNETAAFQCFLKAGQLGHVEASVEAASYLSRGTIAGVHRDPEKAVILLKQVSEKNGHLGFSVQDALKTYQQGSWDEALVKYAMLAETGLVVAQNNAAHLCEVLKHDSSCQWRYHNYSTYNHVPHPSGLLKMGDHYSSLGDMVKAIGLYSRAALLGSPQGIYNLASLAEEGYSISTSVLEQMKIRTELDKSTVVEQLLLRCRDFEGVKDDISPCSLALFRIQLGKAWQNFTHSSTQLILVWGTLTTLFLFVLGISIRSALSHYSAYYSVRQLDPVNQTGVESLDTAASHQRGPQFPPGLTHLEQNGRSHSIQNRQQLQEAADLVITATGVCVCALCIMFVTHLF</sequence>
<dbReference type="eggNOG" id="KOG1550">
    <property type="taxonomic scope" value="Eukaryota"/>
</dbReference>
<protein>
    <recommendedName>
        <fullName evidence="4">SEL1L adaptor subunit of ERAD E3 ubiquitin ligase</fullName>
    </recommendedName>
</protein>
<evidence type="ECO:0008006" key="4">
    <source>
        <dbReference type="Google" id="ProtNLM"/>
    </source>
</evidence>
<organism evidence="2 3">
    <name type="scientific">Astyanax mexicanus</name>
    <name type="common">Blind cave fish</name>
    <name type="synonym">Astyanax fasciatus mexicanus</name>
    <dbReference type="NCBI Taxonomy" id="7994"/>
    <lineage>
        <taxon>Eukaryota</taxon>
        <taxon>Metazoa</taxon>
        <taxon>Chordata</taxon>
        <taxon>Craniata</taxon>
        <taxon>Vertebrata</taxon>
        <taxon>Euteleostomi</taxon>
        <taxon>Actinopterygii</taxon>
        <taxon>Neopterygii</taxon>
        <taxon>Teleostei</taxon>
        <taxon>Ostariophysi</taxon>
        <taxon>Characiformes</taxon>
        <taxon>Characoidei</taxon>
        <taxon>Acestrorhamphidae</taxon>
        <taxon>Acestrorhamphinae</taxon>
        <taxon>Astyanax</taxon>
    </lineage>
</organism>